<dbReference type="Proteomes" id="UP000510822">
    <property type="component" value="Chromosome"/>
</dbReference>
<sequence length="280" mass="32027">MDAYPVFDLVMPVTMQYVADNMGVQTHSGTLERVVDPVKGNKPVFEFTHQYRKAERNELGRDKWWERKPENHYAYWVSFYVPKNFTYSPTNTPLNAASFVNVSNEETLATHYMGNTRQPGNPLWITQWHASKYGPPPIGLTLYGSTTPGKLTLAIEEHVSRYSYVNSPFQTEINYGQWYSVKLLAKWEKNYYSDALSAGYWEFYLDNKLVLKYSGQTIPNADIYENLAPAYKFGVYTPAYRDSSAEAFRILHKGIVMAAGPTKDIANLKLVRVLGAKGER</sequence>
<dbReference type="Gene3D" id="2.60.120.200">
    <property type="match status" value="1"/>
</dbReference>
<dbReference type="AlphaFoldDB" id="A0A7D5ZIN9"/>
<reference evidence="1 2" key="1">
    <citation type="journal article" date="2016" name="Int. J. Syst. Evol. Microbiol.">
        <title>Chitinibacter fontanus sp. nov., isolated from a spring.</title>
        <authorList>
            <person name="Sheu S.Y."/>
            <person name="Li Y.S."/>
            <person name="Young C.C."/>
            <person name="Chen W.M."/>
        </authorList>
    </citation>
    <scope>NUCLEOTIDE SEQUENCE [LARGE SCALE GENOMIC DNA]</scope>
    <source>
        <strain evidence="1 2">STM-7</strain>
    </source>
</reference>
<proteinExistence type="predicted"/>
<dbReference type="KEGG" id="cfon:HZU75_14000"/>
<organism evidence="1 2">
    <name type="scientific">Chitinibacter fontanus</name>
    <dbReference type="NCBI Taxonomy" id="1737446"/>
    <lineage>
        <taxon>Bacteria</taxon>
        <taxon>Pseudomonadati</taxon>
        <taxon>Pseudomonadota</taxon>
        <taxon>Betaproteobacteria</taxon>
        <taxon>Neisseriales</taxon>
        <taxon>Chitinibacteraceae</taxon>
        <taxon>Chitinibacter</taxon>
    </lineage>
</organism>
<dbReference type="EMBL" id="CP058952">
    <property type="protein sequence ID" value="QLI82549.1"/>
    <property type="molecule type" value="Genomic_DNA"/>
</dbReference>
<gene>
    <name evidence="1" type="ORF">HZU75_14000</name>
</gene>
<keyword evidence="2" id="KW-1185">Reference proteome</keyword>
<keyword evidence="1" id="KW-0456">Lyase</keyword>
<evidence type="ECO:0000313" key="2">
    <source>
        <dbReference type="Proteomes" id="UP000510822"/>
    </source>
</evidence>
<dbReference type="Pfam" id="PF14099">
    <property type="entry name" value="Polysacc_lyase"/>
    <property type="match status" value="1"/>
</dbReference>
<dbReference type="GO" id="GO:0016829">
    <property type="term" value="F:lyase activity"/>
    <property type="evidence" value="ECO:0007669"/>
    <property type="project" value="UniProtKB-KW"/>
</dbReference>
<evidence type="ECO:0000313" key="1">
    <source>
        <dbReference type="EMBL" id="QLI82549.1"/>
    </source>
</evidence>
<accession>A0A7D5ZIN9</accession>
<dbReference type="InterPro" id="IPR025975">
    <property type="entry name" value="Polysacc_lyase"/>
</dbReference>
<protein>
    <submittedName>
        <fullName evidence="1">Heparin lyase I family protein</fullName>
    </submittedName>
</protein>
<name>A0A7D5ZIN9_9NEIS</name>
<dbReference type="RefSeq" id="WP_180306627.1">
    <property type="nucleotide sequence ID" value="NZ_CP058952.1"/>
</dbReference>